<proteinExistence type="predicted"/>
<evidence type="ECO:0000313" key="1">
    <source>
        <dbReference type="EMBL" id="CAH2189257.1"/>
    </source>
</evidence>
<dbReference type="Proteomes" id="UP000001940">
    <property type="component" value="Chromosome V"/>
</dbReference>
<evidence type="ECO:0000313" key="3">
    <source>
        <dbReference type="WormBase" id="Y97E10C.2b"/>
    </source>
</evidence>
<dbReference type="AlphaFoldDB" id="A0A8S4QB26"/>
<gene>
    <name evidence="1" type="ORF">CELE_Y97E10C.2</name>
    <name evidence="1 3" type="ORF">Y97E10C.2</name>
</gene>
<keyword evidence="2" id="KW-1185">Reference proteome</keyword>
<accession>A0A8S4QB26</accession>
<dbReference type="SMR" id="A0A8S4QB26"/>
<dbReference type="AGR" id="WB:WBGene00306123"/>
<name>A0A8S4QB26_CAEEL</name>
<dbReference type="WormBase" id="Y97E10C.2b">
    <property type="protein sequence ID" value="CE54445"/>
    <property type="gene ID" value="WBGene00306123"/>
</dbReference>
<protein>
    <submittedName>
        <fullName evidence="1">Secreted protein</fullName>
    </submittedName>
</protein>
<reference evidence="1 2" key="1">
    <citation type="journal article" date="1998" name="Science">
        <title>Genome sequence of the nematode C. elegans: a platform for investigating biology.</title>
        <authorList>
            <consortium name="The C. elegans sequencing consortium"/>
            <person name="Sulson J.E."/>
            <person name="Waterston R."/>
        </authorList>
    </citation>
    <scope>NUCLEOTIDE SEQUENCE [LARGE SCALE GENOMIC DNA]</scope>
    <source>
        <strain evidence="1 2">Bristol N2</strain>
    </source>
</reference>
<sequence>MYSLSALLSIIQISILVHVFCTCDFSSQTEHVRLIVTLLHRRSLFGKRQLSSLANCSGMLRFLLIVYLLVECLSRKVSESLVITVL</sequence>
<dbReference type="OrthoDB" id="5775896at2759"/>
<evidence type="ECO:0000313" key="2">
    <source>
        <dbReference type="Proteomes" id="UP000001940"/>
    </source>
</evidence>
<dbReference type="EMBL" id="BX284605">
    <property type="protein sequence ID" value="CAH2189257.1"/>
    <property type="molecule type" value="Genomic_DNA"/>
</dbReference>
<organism evidence="1 2">
    <name type="scientific">Caenorhabditis elegans</name>
    <dbReference type="NCBI Taxonomy" id="6239"/>
    <lineage>
        <taxon>Eukaryota</taxon>
        <taxon>Metazoa</taxon>
        <taxon>Ecdysozoa</taxon>
        <taxon>Nematoda</taxon>
        <taxon>Chromadorea</taxon>
        <taxon>Rhabditida</taxon>
        <taxon>Rhabditina</taxon>
        <taxon>Rhabditomorpha</taxon>
        <taxon>Rhabditoidea</taxon>
        <taxon>Rhabditidae</taxon>
        <taxon>Peloderinae</taxon>
        <taxon>Caenorhabditis</taxon>
    </lineage>
</organism>